<feature type="compositionally biased region" description="Polar residues" evidence="1">
    <location>
        <begin position="97"/>
        <end position="106"/>
    </location>
</feature>
<evidence type="ECO:0000313" key="3">
    <source>
        <dbReference type="EMBL" id="KAJ2929577.1"/>
    </source>
</evidence>
<name>A0A9W8J7D5_9AGAR</name>
<dbReference type="SUPFAM" id="SSF81383">
    <property type="entry name" value="F-box domain"/>
    <property type="match status" value="1"/>
</dbReference>
<dbReference type="AlphaFoldDB" id="A0A9W8J7D5"/>
<dbReference type="Proteomes" id="UP001140091">
    <property type="component" value="Unassembled WGS sequence"/>
</dbReference>
<reference evidence="3" key="1">
    <citation type="submission" date="2022-06" db="EMBL/GenBank/DDBJ databases">
        <title>Genome Sequence of Candolleomyces eurysporus.</title>
        <authorList>
            <person name="Buettner E."/>
        </authorList>
    </citation>
    <scope>NUCLEOTIDE SEQUENCE</scope>
    <source>
        <strain evidence="3">VTCC 930004</strain>
    </source>
</reference>
<evidence type="ECO:0000313" key="4">
    <source>
        <dbReference type="Proteomes" id="UP001140091"/>
    </source>
</evidence>
<dbReference type="CDD" id="cd09917">
    <property type="entry name" value="F-box_SF"/>
    <property type="match status" value="1"/>
</dbReference>
<keyword evidence="4" id="KW-1185">Reference proteome</keyword>
<accession>A0A9W8J7D5</accession>
<proteinExistence type="predicted"/>
<dbReference type="OrthoDB" id="2823912at2759"/>
<dbReference type="EMBL" id="JANBPK010000866">
    <property type="protein sequence ID" value="KAJ2929577.1"/>
    <property type="molecule type" value="Genomic_DNA"/>
</dbReference>
<dbReference type="InterPro" id="IPR036047">
    <property type="entry name" value="F-box-like_dom_sf"/>
</dbReference>
<dbReference type="InterPro" id="IPR001810">
    <property type="entry name" value="F-box_dom"/>
</dbReference>
<evidence type="ECO:0000259" key="2">
    <source>
        <dbReference type="PROSITE" id="PS50181"/>
    </source>
</evidence>
<feature type="domain" description="F-box" evidence="2">
    <location>
        <begin position="297"/>
        <end position="346"/>
    </location>
</feature>
<comment type="caution">
    <text evidence="3">The sequence shown here is derived from an EMBL/GenBank/DDBJ whole genome shotgun (WGS) entry which is preliminary data.</text>
</comment>
<sequence length="954" mass="107832">MADVQVALPVPVPTPTTTLADDEDTFQVATTPPAAVPAHPVVEATIEETTPTPPPNDVDDVVEGRESQAPSTETEAAIQTIPVQDAEVANTPDVQNAAEPQNVVSTDENEAAAAASSSVPPPLPVAGTGEEDTAPAAEAGASNGNDPDAPAEAPAQGTGMSVSMSVRARLIEGSPPRASQKSTLSMLPPLPPPSPSATPQEDFEVDLTESFPYTEEDDIDLGTPFTGTYIVYEPTPEILFAFEGMEDDELPEVVNGNFASFFEMMCGHEFYRNYVRGATIRKLRTAKDAVKGKPNCLTGLFQLPLEVLFDVLELAHPMDLLHLSRSSKALRSIILSKQAENVWKNAYDHYQDLPRPPKELSPPKWTAMMFDDSRCDFCGQPGALLDFALNEHYCEPCQRKYLVEQNEMVSVTDGYPRLLPILYQVLVPTYRQSGGKYQTYYESDNNARYRRRDVEEMIETLQTWYMTIDEGMCPEAGEKFEEWSQELIMKSRAISEYAGYFNNWATSYYYNICNEMSMKQRSLADKCMKKFTKLGFDERDTDAASSDVYYYFRGVEVCRLTPKILEKHKEGIIQKITTQKRERLKRERREFVDKFYKDYKKTFKPEKWAYFPPEDLVAYDDLFTTFIQQDTLENVEELNQEAATAKLPEIRDEWFYQRQRDLYEMLPGVSGIDDSVEVPTDESLTPEEIDKQVEVLRAQKKADLKKAMDERMKRATTIFSCISLHMCGSYPHVFHTNWEFCSVGYAAAASIIRQLGLDPDTAAPEDMDKIDARFFCGNCPVKTCKKVQGRKAYTWRECVTHAVEKEEDHTHAIPAWLLLSEEANKFVKAHETPYPSPRRENWACNHCPEHFDKGVLLKTAKAHIKEAHSIENPVPDVDVVYLKGRYERNGNGRGRSIFHYGIEPTCNLKCNLCRSGRVQRMWTIQALVPHLFHMHGISMPQSTRDYSKIEILAG</sequence>
<dbReference type="PROSITE" id="PS50181">
    <property type="entry name" value="FBOX"/>
    <property type="match status" value="1"/>
</dbReference>
<gene>
    <name evidence="3" type="ORF">H1R20_g7516</name>
</gene>
<dbReference type="Pfam" id="PF00646">
    <property type="entry name" value="F-box"/>
    <property type="match status" value="1"/>
</dbReference>
<feature type="region of interest" description="Disordered" evidence="1">
    <location>
        <begin position="97"/>
        <end position="161"/>
    </location>
</feature>
<evidence type="ECO:0000256" key="1">
    <source>
        <dbReference type="SAM" id="MobiDB-lite"/>
    </source>
</evidence>
<protein>
    <recommendedName>
        <fullName evidence="2">F-box domain-containing protein</fullName>
    </recommendedName>
</protein>
<organism evidence="3 4">
    <name type="scientific">Candolleomyces eurysporus</name>
    <dbReference type="NCBI Taxonomy" id="2828524"/>
    <lineage>
        <taxon>Eukaryota</taxon>
        <taxon>Fungi</taxon>
        <taxon>Dikarya</taxon>
        <taxon>Basidiomycota</taxon>
        <taxon>Agaricomycotina</taxon>
        <taxon>Agaricomycetes</taxon>
        <taxon>Agaricomycetidae</taxon>
        <taxon>Agaricales</taxon>
        <taxon>Agaricineae</taxon>
        <taxon>Psathyrellaceae</taxon>
        <taxon>Candolleomyces</taxon>
    </lineage>
</organism>
<feature type="region of interest" description="Disordered" evidence="1">
    <location>
        <begin position="173"/>
        <end position="201"/>
    </location>
</feature>
<feature type="non-terminal residue" evidence="3">
    <location>
        <position position="954"/>
    </location>
</feature>